<reference evidence="1 2" key="1">
    <citation type="submission" date="2015-10" db="EMBL/GenBank/DDBJ databases">
        <title>Genome analyses suggest a sexual origin of heterokaryosis in a supposedly ancient asexual fungus.</title>
        <authorList>
            <person name="Ropars J."/>
            <person name="Sedzielewska K."/>
            <person name="Noel J."/>
            <person name="Charron P."/>
            <person name="Farinelli L."/>
            <person name="Marton T."/>
            <person name="Kruger M."/>
            <person name="Pelin A."/>
            <person name="Brachmann A."/>
            <person name="Corradi N."/>
        </authorList>
    </citation>
    <scope>NUCLEOTIDE SEQUENCE [LARGE SCALE GENOMIC DNA]</scope>
    <source>
        <strain evidence="1 2">A4</strain>
    </source>
</reference>
<dbReference type="VEuPathDB" id="FungiDB:RhiirA1_528098"/>
<dbReference type="AlphaFoldDB" id="A0A2I1GW81"/>
<organism evidence="1 2">
    <name type="scientific">Rhizophagus irregularis</name>
    <dbReference type="NCBI Taxonomy" id="588596"/>
    <lineage>
        <taxon>Eukaryota</taxon>
        <taxon>Fungi</taxon>
        <taxon>Fungi incertae sedis</taxon>
        <taxon>Mucoromycota</taxon>
        <taxon>Glomeromycotina</taxon>
        <taxon>Glomeromycetes</taxon>
        <taxon>Glomerales</taxon>
        <taxon>Glomeraceae</taxon>
        <taxon>Rhizophagus</taxon>
    </lineage>
</organism>
<dbReference type="VEuPathDB" id="FungiDB:FUN_023555"/>
<dbReference type="SUPFAM" id="SSF52047">
    <property type="entry name" value="RNI-like"/>
    <property type="match status" value="1"/>
</dbReference>
<keyword evidence="2" id="KW-1185">Reference proteome</keyword>
<evidence type="ECO:0000313" key="1">
    <source>
        <dbReference type="EMBL" id="PKY50889.1"/>
    </source>
</evidence>
<protein>
    <recommendedName>
        <fullName evidence="3">F-box domain-containing protein</fullName>
    </recommendedName>
</protein>
<gene>
    <name evidence="1" type="ORF">RhiirA4_467612</name>
</gene>
<dbReference type="EMBL" id="LLXI01000935">
    <property type="protein sequence ID" value="PKY50889.1"/>
    <property type="molecule type" value="Genomic_DNA"/>
</dbReference>
<sequence>MTLPYLTDDCILYILQSFQNNRSTLFNCLLVNRFWCKSTIPLLYANPFANITEKNLSIILTLIFCFNEEEILQLKNQLELNQIDNINLDEEYKPLFEYPKFLEKYDFFTVNSVINNSLESYCSVSHGKIYYSIPIFHKSILRQCRNLKQLDISSHVFDKHWFKNFNVQNFSSNLTKLDLLTLSFYLRGEGIENEFLNNISTLCLNLRKLIVKFPEIVREMIPDNLFSVTTFEIVCTIIQGQNRLKIFKLENCYSLLNNILLSLEFQKDSLVNIDFTNSNFKEVNFNSFNNLYNLKYLRFEKCKGLIPDQCEILKFASFKLKKLLFVSNIWSADVTSSMVKYLGASLQRLLIENPPIENISIYCLNLIFLKITIDDHFDSSVVPYFRNLRTKMLNFNVLFYDTNFFLSLANSIPINIKEISIYIYFRNPNKFLRIKEFLENCHNNFELINIGLNLDLKLLKVVSDYIERSNNSLKIFGMMKLDKKLKLEESKLLNIIKSKGVKIMEFDSIHSVYNVCKG</sequence>
<dbReference type="Proteomes" id="UP000234323">
    <property type="component" value="Unassembled WGS sequence"/>
</dbReference>
<name>A0A2I1GW81_9GLOM</name>
<evidence type="ECO:0000313" key="2">
    <source>
        <dbReference type="Proteomes" id="UP000234323"/>
    </source>
</evidence>
<proteinExistence type="predicted"/>
<comment type="caution">
    <text evidence="1">The sequence shown here is derived from an EMBL/GenBank/DDBJ whole genome shotgun (WGS) entry which is preliminary data.</text>
</comment>
<evidence type="ECO:0008006" key="3">
    <source>
        <dbReference type="Google" id="ProtNLM"/>
    </source>
</evidence>
<accession>A0A2I1GW81</accession>